<dbReference type="Gramene" id="TVU04425">
    <property type="protein sequence ID" value="TVU04425"/>
    <property type="gene ID" value="EJB05_49998"/>
</dbReference>
<keyword evidence="2" id="KW-1185">Reference proteome</keyword>
<organism evidence="1 2">
    <name type="scientific">Eragrostis curvula</name>
    <name type="common">weeping love grass</name>
    <dbReference type="NCBI Taxonomy" id="38414"/>
    <lineage>
        <taxon>Eukaryota</taxon>
        <taxon>Viridiplantae</taxon>
        <taxon>Streptophyta</taxon>
        <taxon>Embryophyta</taxon>
        <taxon>Tracheophyta</taxon>
        <taxon>Spermatophyta</taxon>
        <taxon>Magnoliopsida</taxon>
        <taxon>Liliopsida</taxon>
        <taxon>Poales</taxon>
        <taxon>Poaceae</taxon>
        <taxon>PACMAD clade</taxon>
        <taxon>Chloridoideae</taxon>
        <taxon>Eragrostideae</taxon>
        <taxon>Eragrostidinae</taxon>
        <taxon>Eragrostis</taxon>
    </lineage>
</organism>
<comment type="caution">
    <text evidence="1">The sequence shown here is derived from an EMBL/GenBank/DDBJ whole genome shotgun (WGS) entry which is preliminary data.</text>
</comment>
<evidence type="ECO:0000313" key="1">
    <source>
        <dbReference type="EMBL" id="TVU04425.1"/>
    </source>
</evidence>
<dbReference type="Proteomes" id="UP000324897">
    <property type="component" value="Unassembled WGS sequence"/>
</dbReference>
<gene>
    <name evidence="1" type="ORF">EJB05_49998</name>
</gene>
<evidence type="ECO:0000313" key="2">
    <source>
        <dbReference type="Proteomes" id="UP000324897"/>
    </source>
</evidence>
<protein>
    <submittedName>
        <fullName evidence="1">Uncharacterized protein</fullName>
    </submittedName>
</protein>
<dbReference type="EMBL" id="RWGY01000056">
    <property type="protein sequence ID" value="TVU04425.1"/>
    <property type="molecule type" value="Genomic_DNA"/>
</dbReference>
<dbReference type="AlphaFoldDB" id="A0A5J9SZH9"/>
<proteinExistence type="predicted"/>
<sequence length="133" mass="15300">MAKKFREKVRSSDCTGKEIVSSEFRTIIAEMQDEFLGSVAGSPVVMMPEWFKVSGKYWNMFLFEVDDLHTSEYCQVETSKDDDTRSSSLVAITEHSYELRRDGYMLFKLLNHYSTISKDILCPGATPERMMSV</sequence>
<accession>A0A5J9SZH9</accession>
<name>A0A5J9SZH9_9POAL</name>
<reference evidence="1 2" key="1">
    <citation type="journal article" date="2019" name="Sci. Rep.">
        <title>A high-quality genome of Eragrostis curvula grass provides insights into Poaceae evolution and supports new strategies to enhance forage quality.</title>
        <authorList>
            <person name="Carballo J."/>
            <person name="Santos B.A.C.M."/>
            <person name="Zappacosta D."/>
            <person name="Garbus I."/>
            <person name="Selva J.P."/>
            <person name="Gallo C.A."/>
            <person name="Diaz A."/>
            <person name="Albertini E."/>
            <person name="Caccamo M."/>
            <person name="Echenique V."/>
        </authorList>
    </citation>
    <scope>NUCLEOTIDE SEQUENCE [LARGE SCALE GENOMIC DNA]</scope>
    <source>
        <strain evidence="2">cv. Victoria</strain>
        <tissue evidence="1">Leaf</tissue>
    </source>
</reference>